<reference evidence="1 2" key="1">
    <citation type="submission" date="2017-12" db="EMBL/GenBank/DDBJ databases">
        <title>Integrating genomic resources of turbot (Scophthalmus maximus) in depth evaluation of genetic and physical mapping variation across individuals.</title>
        <authorList>
            <person name="Martinez P."/>
        </authorList>
    </citation>
    <scope>NUCLEOTIDE SEQUENCE [LARGE SCALE GENOMIC DNA]</scope>
</reference>
<accession>A0A2U9BQS1</accession>
<sequence>MWDEPLYLKMQLFLEVEADTSSGRTTMEFVYVAVVVFALLSRGQSAPASSCAALIQPLEIQRDQLQGNWMVVAEKADFQDVEVKMNHFKQSMWWKVSAAQESDAFNFMSSMKAFGFCVGVKLKMTLVNNTLRLVITNQTLHHLLQPELFSFNLLKTGCPDCLLLGRSQDSVIDRMIFLNVCPEPPPFEEIDNINFFIDGQRSDIENIMERILSSVGGTENFLKMISEEPSTDV</sequence>
<evidence type="ECO:0000313" key="1">
    <source>
        <dbReference type="EMBL" id="AWP05722.1"/>
    </source>
</evidence>
<evidence type="ECO:0000313" key="2">
    <source>
        <dbReference type="Proteomes" id="UP000246464"/>
    </source>
</evidence>
<dbReference type="Proteomes" id="UP000246464">
    <property type="component" value="Chromosome 8"/>
</dbReference>
<dbReference type="EMBL" id="CP026250">
    <property type="protein sequence ID" value="AWP05722.1"/>
    <property type="molecule type" value="Genomic_DNA"/>
</dbReference>
<protein>
    <recommendedName>
        <fullName evidence="3">Apolipoprotein M</fullName>
    </recommendedName>
</protein>
<proteinExistence type="predicted"/>
<dbReference type="InterPro" id="IPR012674">
    <property type="entry name" value="Calycin"/>
</dbReference>
<dbReference type="AlphaFoldDB" id="A0A2U9BQS1"/>
<organism evidence="1 2">
    <name type="scientific">Scophthalmus maximus</name>
    <name type="common">Turbot</name>
    <name type="synonym">Psetta maxima</name>
    <dbReference type="NCBI Taxonomy" id="52904"/>
    <lineage>
        <taxon>Eukaryota</taxon>
        <taxon>Metazoa</taxon>
        <taxon>Chordata</taxon>
        <taxon>Craniata</taxon>
        <taxon>Vertebrata</taxon>
        <taxon>Euteleostomi</taxon>
        <taxon>Actinopterygii</taxon>
        <taxon>Neopterygii</taxon>
        <taxon>Teleostei</taxon>
        <taxon>Neoteleostei</taxon>
        <taxon>Acanthomorphata</taxon>
        <taxon>Carangaria</taxon>
        <taxon>Pleuronectiformes</taxon>
        <taxon>Pleuronectoidei</taxon>
        <taxon>Scophthalmidae</taxon>
        <taxon>Scophthalmus</taxon>
    </lineage>
</organism>
<evidence type="ECO:0008006" key="3">
    <source>
        <dbReference type="Google" id="ProtNLM"/>
    </source>
</evidence>
<dbReference type="Gene3D" id="2.40.128.20">
    <property type="match status" value="1"/>
</dbReference>
<name>A0A2U9BQS1_SCOMX</name>
<gene>
    <name evidence="1" type="ORF">SMAX5B_007411</name>
</gene>
<keyword evidence="2" id="KW-1185">Reference proteome</keyword>